<accession>A0A4V1EI91</accession>
<feature type="transmembrane region" description="Helical" evidence="8">
    <location>
        <begin position="114"/>
        <end position="132"/>
    </location>
</feature>
<protein>
    <recommendedName>
        <fullName evidence="8">Probable membrane transporter protein</fullName>
    </recommendedName>
</protein>
<dbReference type="AlphaFoldDB" id="A0A4V1EI91"/>
<feature type="transmembrane region" description="Helical" evidence="8">
    <location>
        <begin position="47"/>
        <end position="69"/>
    </location>
</feature>
<keyword evidence="10" id="KW-1185">Reference proteome</keyword>
<evidence type="ECO:0000313" key="9">
    <source>
        <dbReference type="EMBL" id="QCP52950.1"/>
    </source>
</evidence>
<reference evidence="9 10" key="1">
    <citation type="submission" date="2019-05" db="EMBL/GenBank/DDBJ databases">
        <title>Burkholderia sp. DHOD12, isolated from subtropical forest soil.</title>
        <authorList>
            <person name="Gao Z.-H."/>
            <person name="Qiu L.-H."/>
        </authorList>
    </citation>
    <scope>NUCLEOTIDE SEQUENCE [LARGE SCALE GENOMIC DNA]</scope>
    <source>
        <strain evidence="9 10">DHOD12</strain>
    </source>
</reference>
<dbReference type="GO" id="GO:0005886">
    <property type="term" value="C:plasma membrane"/>
    <property type="evidence" value="ECO:0007669"/>
    <property type="project" value="UniProtKB-SubCell"/>
</dbReference>
<sequence length="277" mass="29467">MGSVMSLSESFQLSYTSVVILMMILSVSAVTSGLSGFGFSAIGAASLWLLPPSLGIPLLMALSSANQLMSLKQIRSDMKPLRQWWPNGPAPYILGGLLGVPLGLEILHSLPTPVLMVCFGAFLITYAGYSIFRRPKQRPNTGGWPSSVLVGLLGGVIGGFTAFPGALVVIWIGRSGLPKEESRAIVQPYIFAMQLVSLCMLAVQHPSTFDARFWSLFATAVVIVLPSTLLGVRIYKSLSDMNFRRICFTLLGTSGCAIFSKGLGALGIGTALALLAH</sequence>
<dbReference type="InterPro" id="IPR052017">
    <property type="entry name" value="TSUP"/>
</dbReference>
<evidence type="ECO:0000256" key="7">
    <source>
        <dbReference type="ARBA" id="ARBA00023136"/>
    </source>
</evidence>
<feature type="transmembrane region" description="Helical" evidence="8">
    <location>
        <begin position="12"/>
        <end position="35"/>
    </location>
</feature>
<dbReference type="Pfam" id="PF01925">
    <property type="entry name" value="TauE"/>
    <property type="match status" value="1"/>
</dbReference>
<dbReference type="KEGG" id="tvl:FAZ95_27995"/>
<feature type="transmembrane region" description="Helical" evidence="8">
    <location>
        <begin position="247"/>
        <end position="276"/>
    </location>
</feature>
<dbReference type="EMBL" id="CP040078">
    <property type="protein sequence ID" value="QCP52950.1"/>
    <property type="molecule type" value="Genomic_DNA"/>
</dbReference>
<feature type="transmembrane region" description="Helical" evidence="8">
    <location>
        <begin position="89"/>
        <end position="107"/>
    </location>
</feature>
<gene>
    <name evidence="9" type="ORF">FAZ95_27995</name>
</gene>
<evidence type="ECO:0000313" key="10">
    <source>
        <dbReference type="Proteomes" id="UP000298656"/>
    </source>
</evidence>
<dbReference type="InterPro" id="IPR002781">
    <property type="entry name" value="TM_pro_TauE-like"/>
</dbReference>
<evidence type="ECO:0000256" key="3">
    <source>
        <dbReference type="ARBA" id="ARBA00022448"/>
    </source>
</evidence>
<evidence type="ECO:0000256" key="6">
    <source>
        <dbReference type="ARBA" id="ARBA00022989"/>
    </source>
</evidence>
<name>A0A4V1EI91_9BURK</name>
<feature type="transmembrane region" description="Helical" evidence="8">
    <location>
        <begin position="152"/>
        <end position="172"/>
    </location>
</feature>
<evidence type="ECO:0000256" key="4">
    <source>
        <dbReference type="ARBA" id="ARBA00022475"/>
    </source>
</evidence>
<proteinExistence type="inferred from homology"/>
<evidence type="ECO:0000256" key="8">
    <source>
        <dbReference type="RuleBase" id="RU363041"/>
    </source>
</evidence>
<comment type="subcellular location">
    <subcellularLocation>
        <location evidence="1 8">Cell membrane</location>
        <topology evidence="1 8">Multi-pass membrane protein</topology>
    </subcellularLocation>
</comment>
<evidence type="ECO:0000256" key="5">
    <source>
        <dbReference type="ARBA" id="ARBA00022692"/>
    </source>
</evidence>
<comment type="similarity">
    <text evidence="2 8">Belongs to the 4-toluene sulfonate uptake permease (TSUP) (TC 2.A.102) family.</text>
</comment>
<keyword evidence="3" id="KW-0813">Transport</keyword>
<keyword evidence="6 8" id="KW-1133">Transmembrane helix</keyword>
<dbReference type="PANTHER" id="PTHR30269">
    <property type="entry name" value="TRANSMEMBRANE PROTEIN YFCA"/>
    <property type="match status" value="1"/>
</dbReference>
<dbReference type="Proteomes" id="UP000298656">
    <property type="component" value="Chromosome 2"/>
</dbReference>
<evidence type="ECO:0000256" key="1">
    <source>
        <dbReference type="ARBA" id="ARBA00004651"/>
    </source>
</evidence>
<keyword evidence="7 8" id="KW-0472">Membrane</keyword>
<organism evidence="9 10">
    <name type="scientific">Trinickia violacea</name>
    <dbReference type="NCBI Taxonomy" id="2571746"/>
    <lineage>
        <taxon>Bacteria</taxon>
        <taxon>Pseudomonadati</taxon>
        <taxon>Pseudomonadota</taxon>
        <taxon>Betaproteobacteria</taxon>
        <taxon>Burkholderiales</taxon>
        <taxon>Burkholderiaceae</taxon>
        <taxon>Trinickia</taxon>
    </lineage>
</organism>
<evidence type="ECO:0000256" key="2">
    <source>
        <dbReference type="ARBA" id="ARBA00009142"/>
    </source>
</evidence>
<dbReference type="PANTHER" id="PTHR30269:SF37">
    <property type="entry name" value="MEMBRANE TRANSPORTER PROTEIN"/>
    <property type="match status" value="1"/>
</dbReference>
<dbReference type="OrthoDB" id="8717848at2"/>
<feature type="transmembrane region" description="Helical" evidence="8">
    <location>
        <begin position="215"/>
        <end position="235"/>
    </location>
</feature>
<keyword evidence="4 8" id="KW-1003">Cell membrane</keyword>
<keyword evidence="5 8" id="KW-0812">Transmembrane</keyword>